<keyword evidence="4" id="KW-0375">Hydrogen ion transport</keyword>
<evidence type="ECO:0000313" key="10">
    <source>
        <dbReference type="Proteomes" id="UP000274504"/>
    </source>
</evidence>
<proteinExistence type="inferred from homology"/>
<dbReference type="HAMAP" id="MF_01416">
    <property type="entry name" value="ATP_synth_delta_bact"/>
    <property type="match status" value="1"/>
</dbReference>
<dbReference type="PANTHER" id="PTHR11910">
    <property type="entry name" value="ATP SYNTHASE DELTA CHAIN"/>
    <property type="match status" value="1"/>
</dbReference>
<keyword evidence="3" id="KW-0813">Transport</keyword>
<evidence type="ECO:0000256" key="3">
    <source>
        <dbReference type="ARBA" id="ARBA00022448"/>
    </source>
</evidence>
<sequence>MVSYILQVRSFSTSSISRAITRPPTQFFGRDGRYATALYSAAIKCKNLETVEADLLKVKGTLSTDKKFREFCHDPTIKRHVKVQAFSEVLKKLGLSTQANNMLQILAENGRLNTLPKVLDTFEQIMISHRGEVSCVVTTAKPLDRATEKELSTALEKFLKPGQKLNLSLNVDPELIGGMIVSIGDKYVDMSILKKLRSYKAILEQPV</sequence>
<dbReference type="Pfam" id="PF00213">
    <property type="entry name" value="OSCP"/>
    <property type="match status" value="1"/>
</dbReference>
<dbReference type="STRING" id="6216.A0A0R3SN72"/>
<reference evidence="11" key="1">
    <citation type="submission" date="2017-02" db="UniProtKB">
        <authorList>
            <consortium name="WormBaseParasite"/>
        </authorList>
    </citation>
    <scope>IDENTIFICATION</scope>
</reference>
<reference evidence="9 10" key="2">
    <citation type="submission" date="2018-11" db="EMBL/GenBank/DDBJ databases">
        <authorList>
            <consortium name="Pathogen Informatics"/>
        </authorList>
    </citation>
    <scope>NUCLEOTIDE SEQUENCE [LARGE SCALE GENOMIC DNA]</scope>
</reference>
<evidence type="ECO:0000256" key="2">
    <source>
        <dbReference type="ARBA" id="ARBA00007046"/>
    </source>
</evidence>
<dbReference type="InterPro" id="IPR000711">
    <property type="entry name" value="ATPase_OSCP/dsu"/>
</dbReference>
<evidence type="ECO:0000256" key="4">
    <source>
        <dbReference type="ARBA" id="ARBA00022781"/>
    </source>
</evidence>
<dbReference type="Gene3D" id="1.10.520.20">
    <property type="entry name" value="N-terminal domain of the delta subunit of the F1F0-ATP synthase"/>
    <property type="match status" value="1"/>
</dbReference>
<dbReference type="WBParaSite" id="HDID_0000638701-mRNA-1">
    <property type="protein sequence ID" value="HDID_0000638701-mRNA-1"/>
    <property type="gene ID" value="HDID_0000638701"/>
</dbReference>
<dbReference type="InterPro" id="IPR026015">
    <property type="entry name" value="ATP_synth_OSCP/delta_N_sf"/>
</dbReference>
<evidence type="ECO:0000256" key="1">
    <source>
        <dbReference type="ARBA" id="ARBA00004370"/>
    </source>
</evidence>
<dbReference type="GO" id="GO:0016020">
    <property type="term" value="C:membrane"/>
    <property type="evidence" value="ECO:0007669"/>
    <property type="project" value="UniProtKB-SubCell"/>
</dbReference>
<comment type="similarity">
    <text evidence="2">Belongs to the ATPase delta chain family.</text>
</comment>
<evidence type="ECO:0000256" key="8">
    <source>
        <dbReference type="ARBA" id="ARBA00033369"/>
    </source>
</evidence>
<keyword evidence="7" id="KW-0066">ATP synthesis</keyword>
<name>A0A0R3SN72_HYMDI</name>
<dbReference type="AlphaFoldDB" id="A0A0R3SN72"/>
<accession>A0A0R3SN72</accession>
<dbReference type="Proteomes" id="UP000274504">
    <property type="component" value="Unassembled WGS sequence"/>
</dbReference>
<evidence type="ECO:0000313" key="11">
    <source>
        <dbReference type="WBParaSite" id="HDID_0000638701-mRNA-1"/>
    </source>
</evidence>
<dbReference type="PRINTS" id="PR00125">
    <property type="entry name" value="ATPASEDELTA"/>
</dbReference>
<keyword evidence="6" id="KW-0472">Membrane</keyword>
<dbReference type="SUPFAM" id="SSF47928">
    <property type="entry name" value="N-terminal domain of the delta subunit of the F1F0-ATP synthase"/>
    <property type="match status" value="1"/>
</dbReference>
<dbReference type="OrthoDB" id="1262810at2759"/>
<dbReference type="NCBIfam" id="TIGR01145">
    <property type="entry name" value="ATP_synt_delta"/>
    <property type="match status" value="1"/>
</dbReference>
<evidence type="ECO:0000313" key="9">
    <source>
        <dbReference type="EMBL" id="VDL58703.1"/>
    </source>
</evidence>
<dbReference type="EMBL" id="UYSG01005159">
    <property type="protein sequence ID" value="VDL58703.1"/>
    <property type="molecule type" value="Genomic_DNA"/>
</dbReference>
<protein>
    <recommendedName>
        <fullName evidence="8">Oligomycin sensitivity conferral protein</fullName>
    </recommendedName>
</protein>
<evidence type="ECO:0000256" key="7">
    <source>
        <dbReference type="ARBA" id="ARBA00023310"/>
    </source>
</evidence>
<evidence type="ECO:0000256" key="6">
    <source>
        <dbReference type="ARBA" id="ARBA00023136"/>
    </source>
</evidence>
<organism evidence="11">
    <name type="scientific">Hymenolepis diminuta</name>
    <name type="common">Rat tapeworm</name>
    <dbReference type="NCBI Taxonomy" id="6216"/>
    <lineage>
        <taxon>Eukaryota</taxon>
        <taxon>Metazoa</taxon>
        <taxon>Spiralia</taxon>
        <taxon>Lophotrochozoa</taxon>
        <taxon>Platyhelminthes</taxon>
        <taxon>Cestoda</taxon>
        <taxon>Eucestoda</taxon>
        <taxon>Cyclophyllidea</taxon>
        <taxon>Hymenolepididae</taxon>
        <taxon>Hymenolepis</taxon>
    </lineage>
</organism>
<comment type="subcellular location">
    <subcellularLocation>
        <location evidence="1">Membrane</location>
    </subcellularLocation>
</comment>
<gene>
    <name evidence="9" type="ORF">HDID_LOCUS6385</name>
</gene>
<evidence type="ECO:0000256" key="5">
    <source>
        <dbReference type="ARBA" id="ARBA00023065"/>
    </source>
</evidence>
<dbReference type="GO" id="GO:0046933">
    <property type="term" value="F:proton-transporting ATP synthase activity, rotational mechanism"/>
    <property type="evidence" value="ECO:0007669"/>
    <property type="project" value="InterPro"/>
</dbReference>
<keyword evidence="5" id="KW-0406">Ion transport</keyword>